<dbReference type="OrthoDB" id="9788219at2"/>
<evidence type="ECO:0000256" key="2">
    <source>
        <dbReference type="ARBA" id="ARBA00022692"/>
    </source>
</evidence>
<dbReference type="HAMAP" id="MF_00189">
    <property type="entry name" value="YciB"/>
    <property type="match status" value="1"/>
</dbReference>
<keyword evidence="4 5" id="KW-0472">Membrane</keyword>
<dbReference type="GO" id="GO:0005886">
    <property type="term" value="C:plasma membrane"/>
    <property type="evidence" value="ECO:0007669"/>
    <property type="project" value="UniProtKB-SubCell"/>
</dbReference>
<dbReference type="NCBIfam" id="TIGR00997">
    <property type="entry name" value="ispZ"/>
    <property type="match status" value="1"/>
</dbReference>
<evidence type="ECO:0000313" key="6">
    <source>
        <dbReference type="EMBL" id="QAA92780.1"/>
    </source>
</evidence>
<dbReference type="Pfam" id="PF04279">
    <property type="entry name" value="IspA"/>
    <property type="match status" value="1"/>
</dbReference>
<reference evidence="6 7" key="1">
    <citation type="submission" date="2017-08" db="EMBL/GenBank/DDBJ databases">
        <authorList>
            <person name="Park S.-J."/>
            <person name="Kim H."/>
        </authorList>
    </citation>
    <scope>NUCLEOTIDE SEQUENCE [LARGE SCALE GENOMIC DNA]</scope>
    <source>
        <strain evidence="7">ye3</strain>
    </source>
</reference>
<protein>
    <recommendedName>
        <fullName evidence="5">Inner membrane-spanning protein YciB</fullName>
    </recommendedName>
</protein>
<dbReference type="KEGG" id="pus:CKA81_02175"/>
<evidence type="ECO:0000313" key="7">
    <source>
        <dbReference type="Proteomes" id="UP000283474"/>
    </source>
</evidence>
<dbReference type="AlphaFoldDB" id="A0A410G907"/>
<feature type="transmembrane region" description="Helical" evidence="5">
    <location>
        <begin position="12"/>
        <end position="41"/>
    </location>
</feature>
<feature type="transmembrane region" description="Helical" evidence="5">
    <location>
        <begin position="53"/>
        <end position="69"/>
    </location>
</feature>
<feature type="transmembrane region" description="Helical" evidence="5">
    <location>
        <begin position="152"/>
        <end position="172"/>
    </location>
</feature>
<evidence type="ECO:0000256" key="4">
    <source>
        <dbReference type="ARBA" id="ARBA00023136"/>
    </source>
</evidence>
<keyword evidence="2 5" id="KW-0812">Transmembrane</keyword>
<keyword evidence="5" id="KW-0997">Cell inner membrane</keyword>
<comment type="similarity">
    <text evidence="5">Belongs to the YciB family.</text>
</comment>
<feature type="transmembrane region" description="Helical" evidence="5">
    <location>
        <begin position="122"/>
        <end position="140"/>
    </location>
</feature>
<dbReference type="RefSeq" id="WP_128353831.1">
    <property type="nucleotide sequence ID" value="NZ_CP022987.1"/>
</dbReference>
<feature type="transmembrane region" description="Helical" evidence="5">
    <location>
        <begin position="81"/>
        <end position="102"/>
    </location>
</feature>
<keyword evidence="7" id="KW-1185">Reference proteome</keyword>
<name>A0A410G907_9BURK</name>
<dbReference type="EMBL" id="CP022987">
    <property type="protein sequence ID" value="QAA92780.1"/>
    <property type="molecule type" value="Genomic_DNA"/>
</dbReference>
<dbReference type="NCBIfam" id="NF001325">
    <property type="entry name" value="PRK00259.1-3"/>
    <property type="match status" value="1"/>
</dbReference>
<dbReference type="PANTHER" id="PTHR36917:SF1">
    <property type="entry name" value="INNER MEMBRANE-SPANNING PROTEIN YCIB"/>
    <property type="match status" value="1"/>
</dbReference>
<dbReference type="PANTHER" id="PTHR36917">
    <property type="entry name" value="INTRACELLULAR SEPTATION PROTEIN A-RELATED"/>
    <property type="match status" value="1"/>
</dbReference>
<evidence type="ECO:0000256" key="1">
    <source>
        <dbReference type="ARBA" id="ARBA00022475"/>
    </source>
</evidence>
<evidence type="ECO:0000256" key="5">
    <source>
        <dbReference type="HAMAP-Rule" id="MF_00189"/>
    </source>
</evidence>
<evidence type="ECO:0000256" key="3">
    <source>
        <dbReference type="ARBA" id="ARBA00022989"/>
    </source>
</evidence>
<keyword evidence="1 5" id="KW-1003">Cell membrane</keyword>
<sequence length="196" mass="22025">MKKFLFDLFPLILFFIAFKFSDIYTATAVAIAAGIGQFAWLKIMGKAIEATHWINLSVIIVFGGATLFFQNDAFIKWKPTVLYWLFAAILLGGKLFFGRNLIEKLMGPKVSMPRAIWDKLNYSWAAFFIGSGALNLYVAFSGVFTEAQWVNFKVFGLMALLLLFVILQSLWLGKHIKEEAPQVEALAPGGEPKERS</sequence>
<comment type="subcellular location">
    <subcellularLocation>
        <location evidence="5">Cell inner membrane</location>
        <topology evidence="5">Multi-pass membrane protein</topology>
    </subcellularLocation>
</comment>
<gene>
    <name evidence="5" type="primary">yciB</name>
    <name evidence="6" type="ORF">CKA81_02175</name>
</gene>
<keyword evidence="3 5" id="KW-1133">Transmembrane helix</keyword>
<organism evidence="6 7">
    <name type="scientific">Pollutimonas thiosulfatoxidans</name>
    <dbReference type="NCBI Taxonomy" id="2028345"/>
    <lineage>
        <taxon>Bacteria</taxon>
        <taxon>Pseudomonadati</taxon>
        <taxon>Pseudomonadota</taxon>
        <taxon>Betaproteobacteria</taxon>
        <taxon>Burkholderiales</taxon>
        <taxon>Alcaligenaceae</taxon>
        <taxon>Pollutimonas</taxon>
    </lineage>
</organism>
<proteinExistence type="inferred from homology"/>
<dbReference type="InterPro" id="IPR006008">
    <property type="entry name" value="YciB"/>
</dbReference>
<accession>A0A410G907</accession>
<comment type="function">
    <text evidence="5">Plays a role in cell envelope biogenesis, maintenance of cell envelope integrity and membrane homeostasis.</text>
</comment>
<dbReference type="Proteomes" id="UP000283474">
    <property type="component" value="Chromosome"/>
</dbReference>